<dbReference type="EMBL" id="AJAQ01000050">
    <property type="protein sequence ID" value="EOH86734.1"/>
    <property type="molecule type" value="Genomic_DNA"/>
</dbReference>
<proteinExistence type="predicted"/>
<dbReference type="Proteomes" id="UP000013782">
    <property type="component" value="Unassembled WGS sequence"/>
</dbReference>
<dbReference type="eggNOG" id="ENOG50329T1">
    <property type="taxonomic scope" value="Bacteria"/>
</dbReference>
<keyword evidence="1" id="KW-0472">Membrane</keyword>
<comment type="caution">
    <text evidence="2">The sequence shown here is derived from an EMBL/GenBank/DDBJ whole genome shotgun (WGS) entry which is preliminary data.</text>
</comment>
<dbReference type="PATRIC" id="fig|1158607.3.peg.5157"/>
<organism evidence="2 3">
    <name type="scientific">Enterococcus pallens ATCC BAA-351</name>
    <dbReference type="NCBI Taxonomy" id="1158607"/>
    <lineage>
        <taxon>Bacteria</taxon>
        <taxon>Bacillati</taxon>
        <taxon>Bacillota</taxon>
        <taxon>Bacilli</taxon>
        <taxon>Lactobacillales</taxon>
        <taxon>Enterococcaceae</taxon>
        <taxon>Enterococcus</taxon>
    </lineage>
</organism>
<name>R2SEW8_9ENTE</name>
<reference evidence="2 3" key="1">
    <citation type="submission" date="2013-02" db="EMBL/GenBank/DDBJ databases">
        <title>The Genome Sequence of Enterococcus pallens BAA-351.</title>
        <authorList>
            <consortium name="The Broad Institute Genome Sequencing Platform"/>
            <consortium name="The Broad Institute Genome Sequencing Center for Infectious Disease"/>
            <person name="Earl A.M."/>
            <person name="Gilmore M.S."/>
            <person name="Lebreton F."/>
            <person name="Walker B."/>
            <person name="Young S.K."/>
            <person name="Zeng Q."/>
            <person name="Gargeya S."/>
            <person name="Fitzgerald M."/>
            <person name="Haas B."/>
            <person name="Abouelleil A."/>
            <person name="Alvarado L."/>
            <person name="Arachchi H.M."/>
            <person name="Berlin A.M."/>
            <person name="Chapman S.B."/>
            <person name="Dewar J."/>
            <person name="Goldberg J."/>
            <person name="Griggs A."/>
            <person name="Gujja S."/>
            <person name="Hansen M."/>
            <person name="Howarth C."/>
            <person name="Imamovic A."/>
            <person name="Larimer J."/>
            <person name="McCowan C."/>
            <person name="Murphy C."/>
            <person name="Neiman D."/>
            <person name="Pearson M."/>
            <person name="Priest M."/>
            <person name="Roberts A."/>
            <person name="Saif S."/>
            <person name="Shea T."/>
            <person name="Sisk P."/>
            <person name="Sykes S."/>
            <person name="Wortman J."/>
            <person name="Nusbaum C."/>
            <person name="Birren B."/>
        </authorList>
    </citation>
    <scope>NUCLEOTIDE SEQUENCE [LARGE SCALE GENOMIC DNA]</scope>
    <source>
        <strain evidence="2 3">ATCC BAA-351</strain>
    </source>
</reference>
<keyword evidence="3" id="KW-1185">Reference proteome</keyword>
<dbReference type="AlphaFoldDB" id="R2SEW8"/>
<keyword evidence="1" id="KW-0812">Transmembrane</keyword>
<dbReference type="RefSeq" id="WP_010760102.1">
    <property type="nucleotide sequence ID" value="NZ_ASWD01000003.1"/>
</dbReference>
<sequence>MRNLKIIRGFGMAFLVGAVLTSKMITTVPTNVALAIVSSIAAVIIVPTQMISIDKEYEEEKKKRLNRRQA</sequence>
<keyword evidence="1" id="KW-1133">Transmembrane helix</keyword>
<gene>
    <name evidence="2" type="ORF">UAU_05180</name>
</gene>
<evidence type="ECO:0000313" key="3">
    <source>
        <dbReference type="Proteomes" id="UP000013782"/>
    </source>
</evidence>
<protein>
    <submittedName>
        <fullName evidence="2">Uncharacterized protein</fullName>
    </submittedName>
</protein>
<feature type="transmembrane region" description="Helical" evidence="1">
    <location>
        <begin position="7"/>
        <end position="26"/>
    </location>
</feature>
<evidence type="ECO:0000256" key="1">
    <source>
        <dbReference type="SAM" id="Phobius"/>
    </source>
</evidence>
<evidence type="ECO:0000313" key="2">
    <source>
        <dbReference type="EMBL" id="EOH86734.1"/>
    </source>
</evidence>
<dbReference type="HOGENOM" id="CLU_2824471_0_0_9"/>
<accession>R2SEW8</accession>
<feature type="transmembrane region" description="Helical" evidence="1">
    <location>
        <begin position="32"/>
        <end position="53"/>
    </location>
</feature>
<dbReference type="STRING" id="160454.RV10_GL003684"/>